<keyword evidence="3" id="KW-1185">Reference proteome</keyword>
<evidence type="ECO:0000313" key="2">
    <source>
        <dbReference type="EnsemblProtists" id="PYU1_T002304"/>
    </source>
</evidence>
<dbReference type="VEuPathDB" id="FungiDB:PYU1_G002301"/>
<dbReference type="HOGENOM" id="CLU_391549_0_0_1"/>
<evidence type="ECO:0000313" key="3">
    <source>
        <dbReference type="Proteomes" id="UP000019132"/>
    </source>
</evidence>
<protein>
    <submittedName>
        <fullName evidence="2">Uncharacterized protein</fullName>
    </submittedName>
</protein>
<reference evidence="2" key="3">
    <citation type="submission" date="2014-11" db="UniProtKB">
        <authorList>
            <consortium name="EnsemblProtists"/>
        </authorList>
    </citation>
    <scope>IDENTIFICATION</scope>
    <source>
        <strain evidence="2">DAOM BR144</strain>
    </source>
</reference>
<proteinExistence type="predicted"/>
<dbReference type="Proteomes" id="UP000019132">
    <property type="component" value="Unassembled WGS sequence"/>
</dbReference>
<evidence type="ECO:0000256" key="1">
    <source>
        <dbReference type="SAM" id="Coils"/>
    </source>
</evidence>
<name>K3WBG3_GLOUD</name>
<dbReference type="eggNOG" id="ENOG502R9DJ">
    <property type="taxonomic scope" value="Eukaryota"/>
</dbReference>
<dbReference type="OMA" id="ASCAIFK"/>
<feature type="coiled-coil region" evidence="1">
    <location>
        <begin position="13"/>
        <end position="66"/>
    </location>
</feature>
<reference evidence="3" key="2">
    <citation type="submission" date="2010-04" db="EMBL/GenBank/DDBJ databases">
        <authorList>
            <person name="Buell R."/>
            <person name="Hamilton J."/>
            <person name="Hostetler J."/>
        </authorList>
    </citation>
    <scope>NUCLEOTIDE SEQUENCE [LARGE SCALE GENOMIC DNA]</scope>
    <source>
        <strain evidence="3">DAOM:BR144</strain>
    </source>
</reference>
<organism evidence="2 3">
    <name type="scientific">Globisporangium ultimum (strain ATCC 200006 / CBS 805.95 / DAOM BR144)</name>
    <name type="common">Pythium ultimum</name>
    <dbReference type="NCBI Taxonomy" id="431595"/>
    <lineage>
        <taxon>Eukaryota</taxon>
        <taxon>Sar</taxon>
        <taxon>Stramenopiles</taxon>
        <taxon>Oomycota</taxon>
        <taxon>Peronosporomycetes</taxon>
        <taxon>Pythiales</taxon>
        <taxon>Pythiaceae</taxon>
        <taxon>Globisporangium</taxon>
    </lineage>
</organism>
<accession>K3WBG3</accession>
<dbReference type="AlphaFoldDB" id="K3WBG3"/>
<keyword evidence="1" id="KW-0175">Coiled coil</keyword>
<sequence>MFSVLMAELSMRLDVLSDAISHLKLRMNAQQNQLQQFEREKEKLRIEKHEQKQREEECRRAEIRQKTVERTSKFKVKKKATNMLGSHHKSEALSSENISKLEGLVFKGVTPLVESTIGPISQQRRTHFEELGEKRCRVNLLKELTREEHARAALDAARELERRRHENVQMKREDGLASALERLVRRKQRLKSLKLRLERIASTPFFSCIQLLSGKKWRITMYEQRARGYMLDGLRIVAYDPTSSASYSSHMTTREYTSLGYGRTREGLSTFCKWFCLLYEKRKRHFRLIWSGPPCPPPLRVREYDSVVCIHKEGVKLSAGRKSAGYALISVFVRPNARTRLHFVMSSLKTATSSSMEKVVYAPMLIHDGALQLCYGDHDDSYVVWKHESGHQRVSPNQNRTSEIRVYSGEMRIQTHSVLVHVFDVSSTEYALELHPLSPSTLPPELLSMYITHKRTTLLKHEVNPYDVRLPFSAFGDLLAAITFSAPLDCHAGIPDSDSASSAGWKPMVSHKWIDTMAKVDRKHFLVTLSVVQQKTEFRSYLLLELTCLSGSSMRKQPLRVSLSSYLRCGNVMSRIFPFDTEGDEGCHVCGDDVLSGCGGSTTCASCNEIQVARLASLRNLIVNRQLVAEAMPIDYHGYCRLCGTLAKPIMLIVRLLTAAGAEVLELLGYHFSCFDLANLHSANGSALAADLRQAIDVERIVVGE</sequence>
<reference evidence="3" key="1">
    <citation type="journal article" date="2010" name="Genome Biol.">
        <title>Genome sequence of the necrotrophic plant pathogen Pythium ultimum reveals original pathogenicity mechanisms and effector repertoire.</title>
        <authorList>
            <person name="Levesque C.A."/>
            <person name="Brouwer H."/>
            <person name="Cano L."/>
            <person name="Hamilton J.P."/>
            <person name="Holt C."/>
            <person name="Huitema E."/>
            <person name="Raffaele S."/>
            <person name="Robideau G.P."/>
            <person name="Thines M."/>
            <person name="Win J."/>
            <person name="Zerillo M.M."/>
            <person name="Beakes G.W."/>
            <person name="Boore J.L."/>
            <person name="Busam D."/>
            <person name="Dumas B."/>
            <person name="Ferriera S."/>
            <person name="Fuerstenberg S.I."/>
            <person name="Gachon C.M."/>
            <person name="Gaulin E."/>
            <person name="Govers F."/>
            <person name="Grenville-Briggs L."/>
            <person name="Horner N."/>
            <person name="Hostetler J."/>
            <person name="Jiang R.H."/>
            <person name="Johnson J."/>
            <person name="Krajaejun T."/>
            <person name="Lin H."/>
            <person name="Meijer H.J."/>
            <person name="Moore B."/>
            <person name="Morris P."/>
            <person name="Phuntmart V."/>
            <person name="Puiu D."/>
            <person name="Shetty J."/>
            <person name="Stajich J.E."/>
            <person name="Tripathy S."/>
            <person name="Wawra S."/>
            <person name="van West P."/>
            <person name="Whitty B.R."/>
            <person name="Coutinho P.M."/>
            <person name="Henrissat B."/>
            <person name="Martin F."/>
            <person name="Thomas P.D."/>
            <person name="Tyler B.M."/>
            <person name="De Vries R.P."/>
            <person name="Kamoun S."/>
            <person name="Yandell M."/>
            <person name="Tisserat N."/>
            <person name="Buell C.R."/>
        </authorList>
    </citation>
    <scope>NUCLEOTIDE SEQUENCE</scope>
    <source>
        <strain evidence="3">DAOM:BR144</strain>
    </source>
</reference>
<dbReference type="InParanoid" id="K3WBG3"/>
<dbReference type="EnsemblProtists" id="PYU1_T002304">
    <property type="protein sequence ID" value="PYU1_T002304"/>
    <property type="gene ID" value="PYU1_G002301"/>
</dbReference>